<organism evidence="2 3">
    <name type="scientific">Methanoculleus caldifontis</name>
    <dbReference type="NCBI Taxonomy" id="2651577"/>
    <lineage>
        <taxon>Archaea</taxon>
        <taxon>Methanobacteriati</taxon>
        <taxon>Methanobacteriota</taxon>
        <taxon>Stenosarchaea group</taxon>
        <taxon>Methanomicrobia</taxon>
        <taxon>Methanomicrobiales</taxon>
        <taxon>Methanomicrobiaceae</taxon>
        <taxon>Methanoculleus</taxon>
    </lineage>
</organism>
<evidence type="ECO:0000313" key="3">
    <source>
        <dbReference type="Proteomes" id="UP001281203"/>
    </source>
</evidence>
<gene>
    <name evidence="2" type="ORF">F8E02_12440</name>
</gene>
<reference evidence="2 3" key="1">
    <citation type="submission" date="2019-10" db="EMBL/GenBank/DDBJ databases">
        <title>Isolation and characterization of Methanoculleus sp. Wushi-C6 from a hot spring well.</title>
        <authorList>
            <person name="Chen S.-C."/>
            <person name="Lan Z.-H."/>
            <person name="You Y.-T."/>
            <person name="Lai M.-C."/>
        </authorList>
    </citation>
    <scope>NUCLEOTIDE SEQUENCE [LARGE SCALE GENOMIC DNA]</scope>
    <source>
        <strain evidence="2 3">Wushi-C6</strain>
    </source>
</reference>
<dbReference type="EMBL" id="WBKO01000003">
    <property type="protein sequence ID" value="MDV2482786.1"/>
    <property type="molecule type" value="Genomic_DNA"/>
</dbReference>
<dbReference type="PROSITE" id="PS50112">
    <property type="entry name" value="PAS"/>
    <property type="match status" value="1"/>
</dbReference>
<proteinExistence type="predicted"/>
<dbReference type="InterPro" id="IPR000014">
    <property type="entry name" value="PAS"/>
</dbReference>
<protein>
    <submittedName>
        <fullName evidence="2">PAS domain S-box protein</fullName>
    </submittedName>
</protein>
<dbReference type="CDD" id="cd00130">
    <property type="entry name" value="PAS"/>
    <property type="match status" value="1"/>
</dbReference>
<dbReference type="SUPFAM" id="SSF55785">
    <property type="entry name" value="PYP-like sensor domain (PAS domain)"/>
    <property type="match status" value="1"/>
</dbReference>
<accession>A0ABU3X400</accession>
<keyword evidence="3" id="KW-1185">Reference proteome</keyword>
<dbReference type="Pfam" id="PF13426">
    <property type="entry name" value="PAS_9"/>
    <property type="match status" value="1"/>
</dbReference>
<feature type="domain" description="PAS" evidence="1">
    <location>
        <begin position="38"/>
        <end position="86"/>
    </location>
</feature>
<dbReference type="NCBIfam" id="TIGR00229">
    <property type="entry name" value="sensory_box"/>
    <property type="match status" value="1"/>
</dbReference>
<dbReference type="SMART" id="SM00091">
    <property type="entry name" value="PAS"/>
    <property type="match status" value="1"/>
</dbReference>
<dbReference type="Gene3D" id="3.30.450.20">
    <property type="entry name" value="PAS domain"/>
    <property type="match status" value="1"/>
</dbReference>
<dbReference type="Proteomes" id="UP001281203">
    <property type="component" value="Unassembled WGS sequence"/>
</dbReference>
<comment type="caution">
    <text evidence="2">The sequence shown here is derived from an EMBL/GenBank/DDBJ whole genome shotgun (WGS) entry which is preliminary data.</text>
</comment>
<dbReference type="InterPro" id="IPR035965">
    <property type="entry name" value="PAS-like_dom_sf"/>
</dbReference>
<sequence>MFLENFATRLLFEGRPAIVGNLVDVTDRKQADEALRYSEERLKILFECAPDAFFLTDMNGILIDGNRAAERLAGSLKEEFIGKSLVEAGFVPREELPKVEIMLGRLTAGTAAGPIEFFPVDRDGTRFTIEITAFPVTIDGRQLVLTSARDTSERQQLENLKKRALLQIEENIEQLAILNDSIRNPLTVIVALAEMGDTEIDRKIMEQAWAIDAIIDRLDQGWLVSRKVKEYLKKHYT</sequence>
<evidence type="ECO:0000313" key="2">
    <source>
        <dbReference type="EMBL" id="MDV2482786.1"/>
    </source>
</evidence>
<name>A0ABU3X400_9EURY</name>
<evidence type="ECO:0000259" key="1">
    <source>
        <dbReference type="PROSITE" id="PS50112"/>
    </source>
</evidence>